<feature type="transmembrane region" description="Helical" evidence="10">
    <location>
        <begin position="449"/>
        <end position="469"/>
    </location>
</feature>
<keyword evidence="4" id="KW-1003">Cell membrane</keyword>
<reference evidence="11 12" key="1">
    <citation type="submission" date="2018-08" db="EMBL/GenBank/DDBJ databases">
        <authorList>
            <person name="Lee Y."/>
            <person name="Kakembo D."/>
        </authorList>
    </citation>
    <scope>NUCLEOTIDE SEQUENCE [LARGE SCALE GENOMIC DNA]</scope>
    <source>
        <strain evidence="11 12">JBCS1880</strain>
    </source>
</reference>
<dbReference type="AlphaFoldDB" id="A0AAI8K8I7"/>
<evidence type="ECO:0000256" key="3">
    <source>
        <dbReference type="ARBA" id="ARBA00022448"/>
    </source>
</evidence>
<dbReference type="InterPro" id="IPR004754">
    <property type="entry name" value="Amino_acid_antiprt"/>
</dbReference>
<feature type="transmembrane region" description="Helical" evidence="10">
    <location>
        <begin position="331"/>
        <end position="351"/>
    </location>
</feature>
<evidence type="ECO:0000256" key="6">
    <source>
        <dbReference type="ARBA" id="ARBA00022970"/>
    </source>
</evidence>
<comment type="similarity">
    <text evidence="2">Belongs to the amino acid-polyamine-organocation (APC) superfamily. Basic amino acid/polyamine antiporter (APA) (TC 2.A.3.2) family.</text>
</comment>
<dbReference type="InterPro" id="IPR050367">
    <property type="entry name" value="APC_superfamily"/>
</dbReference>
<dbReference type="PANTHER" id="PTHR42770:SF4">
    <property type="entry name" value="ARGININE_ORNITHINE ANTIPORTER-RELATED"/>
    <property type="match status" value="1"/>
</dbReference>
<dbReference type="RefSeq" id="WP_116887634.1">
    <property type="nucleotide sequence ID" value="NZ_CP031641.1"/>
</dbReference>
<dbReference type="Gene3D" id="1.20.1740.10">
    <property type="entry name" value="Amino acid/polyamine transporter I"/>
    <property type="match status" value="1"/>
</dbReference>
<evidence type="ECO:0000256" key="1">
    <source>
        <dbReference type="ARBA" id="ARBA00004651"/>
    </source>
</evidence>
<dbReference type="EMBL" id="CP031641">
    <property type="protein sequence ID" value="AXO87265.1"/>
    <property type="molecule type" value="Genomic_DNA"/>
</dbReference>
<feature type="transmembrane region" description="Helical" evidence="10">
    <location>
        <begin position="92"/>
        <end position="117"/>
    </location>
</feature>
<feature type="transmembrane region" description="Helical" evidence="10">
    <location>
        <begin position="151"/>
        <end position="176"/>
    </location>
</feature>
<keyword evidence="8 10" id="KW-0472">Membrane</keyword>
<dbReference type="NCBIfam" id="TIGR00905">
    <property type="entry name" value="2A0302"/>
    <property type="match status" value="1"/>
</dbReference>
<evidence type="ECO:0000256" key="10">
    <source>
        <dbReference type="SAM" id="Phobius"/>
    </source>
</evidence>
<evidence type="ECO:0000256" key="9">
    <source>
        <dbReference type="NCBIfam" id="TIGR03810"/>
    </source>
</evidence>
<dbReference type="NCBIfam" id="TIGR03810">
    <property type="entry name" value="arg_ornith_anti"/>
    <property type="match status" value="1"/>
</dbReference>
<name>A0AAI8K8I7_9PSED</name>
<evidence type="ECO:0000256" key="5">
    <source>
        <dbReference type="ARBA" id="ARBA00022692"/>
    </source>
</evidence>
<dbReference type="PANTHER" id="PTHR42770">
    <property type="entry name" value="AMINO ACID TRANSPORTER-RELATED"/>
    <property type="match status" value="1"/>
</dbReference>
<sequence>MSDAPGKLKLGALVALVVGSMIGGGIFSLPQNMAASAGVGAVLIGWAITAVGMLTLAFVFQTLANRKPDLDGGVYAYAKAGFGNYMGFSSAWGYWISAWLGNVGYFVLLFSTLGYFFPIFGQGNTPAAIVGASLLLWGVHFLVLRGIKEAAFINLVTTVAKVVPLLLFALICLFAFKLDVFTADIWGLGSPDLGGVMSQVRNMMLVTVWVFIGIEGASIFSSRAQKRADVGKATVIGFVTVLLFLVLVNVLSMGVMTQPELATLQNPSMAAVLEHVVGHWGALLISVGLIISLLGALLSWVLLCAEIMFAAAKDHTMPAFLRRENANHVPANALWLTNAMVQIFLVITLFSNSTYLSLIYLATSMILVPYLWSAAYAVLLAVRGETYAQALAERRKDLAIGTIALLYAIWLLYAGGVKYLLLSALLYAPGAILFAKARHEVGQPIFSSLEKLIFAAVVLGALLAAYGLYDGFLTL</sequence>
<feature type="transmembrane region" description="Helical" evidence="10">
    <location>
        <begin position="203"/>
        <end position="221"/>
    </location>
</feature>
<dbReference type="PIRSF" id="PIRSF006060">
    <property type="entry name" value="AA_transporter"/>
    <property type="match status" value="1"/>
</dbReference>
<evidence type="ECO:0000256" key="2">
    <source>
        <dbReference type="ARBA" id="ARBA00008220"/>
    </source>
</evidence>
<organism evidence="11 12">
    <name type="scientific">Pseudomonas parafulva</name>
    <dbReference type="NCBI Taxonomy" id="157782"/>
    <lineage>
        <taxon>Bacteria</taxon>
        <taxon>Pseudomonadati</taxon>
        <taxon>Pseudomonadota</taxon>
        <taxon>Gammaproteobacteria</taxon>
        <taxon>Pseudomonadales</taxon>
        <taxon>Pseudomonadaceae</taxon>
        <taxon>Pseudomonas</taxon>
    </lineage>
</organism>
<keyword evidence="5 10" id="KW-0812">Transmembrane</keyword>
<feature type="transmembrane region" description="Helical" evidence="10">
    <location>
        <begin position="233"/>
        <end position="257"/>
    </location>
</feature>
<dbReference type="Pfam" id="PF13520">
    <property type="entry name" value="AA_permease_2"/>
    <property type="match status" value="1"/>
</dbReference>
<proteinExistence type="inferred from homology"/>
<keyword evidence="12" id="KW-1185">Reference proteome</keyword>
<feature type="transmembrane region" description="Helical" evidence="10">
    <location>
        <begin position="123"/>
        <end position="144"/>
    </location>
</feature>
<accession>A0AAI8K8I7</accession>
<keyword evidence="3" id="KW-0813">Transport</keyword>
<evidence type="ECO:0000256" key="4">
    <source>
        <dbReference type="ARBA" id="ARBA00022475"/>
    </source>
</evidence>
<feature type="transmembrane region" description="Helical" evidence="10">
    <location>
        <begin position="12"/>
        <end position="29"/>
    </location>
</feature>
<dbReference type="GO" id="GO:0005886">
    <property type="term" value="C:plasma membrane"/>
    <property type="evidence" value="ECO:0007669"/>
    <property type="project" value="UniProtKB-SubCell"/>
</dbReference>
<feature type="transmembrane region" description="Helical" evidence="10">
    <location>
        <begin position="35"/>
        <end position="60"/>
    </location>
</feature>
<evidence type="ECO:0000313" key="11">
    <source>
        <dbReference type="EMBL" id="AXO87265.1"/>
    </source>
</evidence>
<dbReference type="GO" id="GO:0006527">
    <property type="term" value="P:L-arginine catabolic process"/>
    <property type="evidence" value="ECO:0007669"/>
    <property type="project" value="UniProtKB-UniRule"/>
</dbReference>
<evidence type="ECO:0000256" key="8">
    <source>
        <dbReference type="ARBA" id="ARBA00023136"/>
    </source>
</evidence>
<dbReference type="Proteomes" id="UP000258127">
    <property type="component" value="Chromosome"/>
</dbReference>
<evidence type="ECO:0000313" key="12">
    <source>
        <dbReference type="Proteomes" id="UP000258127"/>
    </source>
</evidence>
<dbReference type="InterPro" id="IPR002293">
    <property type="entry name" value="AA/rel_permease1"/>
</dbReference>
<feature type="transmembrane region" description="Helical" evidence="10">
    <location>
        <begin position="357"/>
        <end position="382"/>
    </location>
</feature>
<evidence type="ECO:0000256" key="7">
    <source>
        <dbReference type="ARBA" id="ARBA00022989"/>
    </source>
</evidence>
<dbReference type="GO" id="GO:0043858">
    <property type="term" value="F:arginine:ornithine antiporter activity"/>
    <property type="evidence" value="ECO:0007669"/>
    <property type="project" value="UniProtKB-UniRule"/>
</dbReference>
<feature type="transmembrane region" description="Helical" evidence="10">
    <location>
        <begin position="277"/>
        <end position="310"/>
    </location>
</feature>
<keyword evidence="7 10" id="KW-1133">Transmembrane helix</keyword>
<comment type="subcellular location">
    <subcellularLocation>
        <location evidence="1">Cell membrane</location>
        <topology evidence="1">Multi-pass membrane protein</topology>
    </subcellularLocation>
</comment>
<dbReference type="GO" id="GO:1903826">
    <property type="term" value="P:L-arginine transmembrane transport"/>
    <property type="evidence" value="ECO:0007669"/>
    <property type="project" value="InterPro"/>
</dbReference>
<keyword evidence="6" id="KW-0029">Amino-acid transport</keyword>
<dbReference type="InterPro" id="IPR022461">
    <property type="entry name" value="Arg/Orn_antiprt_ArcD"/>
</dbReference>
<gene>
    <name evidence="11" type="primary">arcD</name>
    <name evidence="11" type="ORF">DZC75_04275</name>
</gene>
<protein>
    <recommendedName>
        <fullName evidence="9">Arginine-ornithine antiporter</fullName>
    </recommendedName>
</protein>